<dbReference type="InterPro" id="IPR003477">
    <property type="entry name" value="PemK-like"/>
</dbReference>
<dbReference type="Gene3D" id="2.30.30.110">
    <property type="match status" value="1"/>
</dbReference>
<proteinExistence type="predicted"/>
<organism evidence="1 2">
    <name type="scientific">Acidithiobacillus thiooxidans</name>
    <name type="common">Thiobacillus thiooxidans</name>
    <dbReference type="NCBI Taxonomy" id="930"/>
    <lineage>
        <taxon>Bacteria</taxon>
        <taxon>Pseudomonadati</taxon>
        <taxon>Pseudomonadota</taxon>
        <taxon>Acidithiobacillia</taxon>
        <taxon>Acidithiobacillales</taxon>
        <taxon>Acidithiobacillaceae</taxon>
        <taxon>Acidithiobacillus</taxon>
    </lineage>
</organism>
<name>A0A1C2IYS5_ACITH</name>
<comment type="caution">
    <text evidence="1">The sequence shown here is derived from an EMBL/GenBank/DDBJ whole genome shotgun (WGS) entry which is preliminary data.</text>
</comment>
<dbReference type="GO" id="GO:0006402">
    <property type="term" value="P:mRNA catabolic process"/>
    <property type="evidence" value="ECO:0007669"/>
    <property type="project" value="TreeGrafter"/>
</dbReference>
<dbReference type="OrthoDB" id="9808744at2"/>
<accession>A0A1C2IYS5</accession>
<dbReference type="RefSeq" id="WP_065974672.1">
    <property type="nucleotide sequence ID" value="NZ_JAWXYA010000007.1"/>
</dbReference>
<sequence>MRWPRRGEIWQANLSPTSGREQQGHRPMLIISREAFNRSGLVWVCPITQGGNQARFAGFAVSLMGSGTKTQGIVMSNQSRTVDLMARDGKFVEMVPDSIVDEVITKIQAILE</sequence>
<evidence type="ECO:0000313" key="1">
    <source>
        <dbReference type="EMBL" id="OCX67843.1"/>
    </source>
</evidence>
<dbReference type="PANTHER" id="PTHR33988">
    <property type="entry name" value="ENDORIBONUCLEASE MAZF-RELATED"/>
    <property type="match status" value="1"/>
</dbReference>
<evidence type="ECO:0000313" key="2">
    <source>
        <dbReference type="Proteomes" id="UP000095008"/>
    </source>
</evidence>
<dbReference type="GO" id="GO:0004521">
    <property type="term" value="F:RNA endonuclease activity"/>
    <property type="evidence" value="ECO:0007669"/>
    <property type="project" value="TreeGrafter"/>
</dbReference>
<dbReference type="GO" id="GO:0003677">
    <property type="term" value="F:DNA binding"/>
    <property type="evidence" value="ECO:0007669"/>
    <property type="project" value="InterPro"/>
</dbReference>
<dbReference type="Proteomes" id="UP000095008">
    <property type="component" value="Unassembled WGS sequence"/>
</dbReference>
<dbReference type="InterPro" id="IPR011067">
    <property type="entry name" value="Plasmid_toxin/cell-grow_inhib"/>
</dbReference>
<dbReference type="GO" id="GO:0016075">
    <property type="term" value="P:rRNA catabolic process"/>
    <property type="evidence" value="ECO:0007669"/>
    <property type="project" value="TreeGrafter"/>
</dbReference>
<dbReference type="AlphaFoldDB" id="A0A1C2IYS5"/>
<keyword evidence="2" id="KW-1185">Reference proteome</keyword>
<protein>
    <submittedName>
        <fullName evidence="1">Pemk protein</fullName>
    </submittedName>
</protein>
<reference evidence="1" key="1">
    <citation type="journal article" date="2016" name="Int. J. Mol. Sci.">
        <title>Comparative genomics of the extreme acidophile Acidithiobacillus thiooxidans reveals intraspecific divergence and niche adaptation.</title>
        <authorList>
            <person name="Zhang X."/>
            <person name="Feng X."/>
            <person name="Tao J."/>
            <person name="Ma L."/>
            <person name="Xiao Y."/>
            <person name="Liang Y."/>
            <person name="Liu X."/>
            <person name="Yin H."/>
        </authorList>
    </citation>
    <scope>NUCLEOTIDE SEQUENCE [LARGE SCALE GENOMIC DNA]</scope>
    <source>
        <strain evidence="1">DXS-W</strain>
    </source>
</reference>
<gene>
    <name evidence="1" type="ORF">A6M23_19785</name>
</gene>
<dbReference type="EMBL" id="LWRY01000296">
    <property type="protein sequence ID" value="OCX67843.1"/>
    <property type="molecule type" value="Genomic_DNA"/>
</dbReference>
<dbReference type="PANTHER" id="PTHR33988:SF3">
    <property type="entry name" value="ENDORIBONUCLEASE TOXIN CHPB-RELATED"/>
    <property type="match status" value="1"/>
</dbReference>
<dbReference type="Pfam" id="PF02452">
    <property type="entry name" value="PemK_toxin"/>
    <property type="match status" value="1"/>
</dbReference>
<dbReference type="SUPFAM" id="SSF50118">
    <property type="entry name" value="Cell growth inhibitor/plasmid maintenance toxic component"/>
    <property type="match status" value="1"/>
</dbReference>